<dbReference type="EMBL" id="CAXLJM020000049">
    <property type="protein sequence ID" value="CAL8114206.1"/>
    <property type="molecule type" value="Genomic_DNA"/>
</dbReference>
<comment type="caution">
    <text evidence="15">The sequence shown here is derived from an EMBL/GenBank/DDBJ whole genome shotgun (WGS) entry which is preliminary data.</text>
</comment>
<dbReference type="SUPFAM" id="SSF57850">
    <property type="entry name" value="RING/U-box"/>
    <property type="match status" value="1"/>
</dbReference>
<evidence type="ECO:0000256" key="13">
    <source>
        <dbReference type="SAM" id="MobiDB-lite"/>
    </source>
</evidence>
<keyword evidence="9" id="KW-0862">Zinc</keyword>
<feature type="region of interest" description="Disordered" evidence="13">
    <location>
        <begin position="1"/>
        <end position="32"/>
    </location>
</feature>
<evidence type="ECO:0000256" key="5">
    <source>
        <dbReference type="ARBA" id="ARBA00022723"/>
    </source>
</evidence>
<evidence type="ECO:0000256" key="10">
    <source>
        <dbReference type="ARBA" id="ARBA00023242"/>
    </source>
</evidence>
<reference evidence="15 16" key="1">
    <citation type="submission" date="2024-08" db="EMBL/GenBank/DDBJ databases">
        <authorList>
            <person name="Cucini C."/>
            <person name="Frati F."/>
        </authorList>
    </citation>
    <scope>NUCLEOTIDE SEQUENCE [LARGE SCALE GENOMIC DNA]</scope>
</reference>
<keyword evidence="7 11" id="KW-0863">Zinc-finger</keyword>
<evidence type="ECO:0000256" key="9">
    <source>
        <dbReference type="ARBA" id="ARBA00022833"/>
    </source>
</evidence>
<keyword evidence="16" id="KW-1185">Reference proteome</keyword>
<protein>
    <recommendedName>
        <fullName evidence="3">RING-type E3 ubiquitin transferase</fullName>
        <ecNumber evidence="3">2.3.2.27</ecNumber>
    </recommendedName>
</protein>
<keyword evidence="10" id="KW-0539">Nucleus</keyword>
<evidence type="ECO:0000256" key="8">
    <source>
        <dbReference type="ARBA" id="ARBA00022786"/>
    </source>
</evidence>
<feature type="domain" description="RING-type" evidence="14">
    <location>
        <begin position="44"/>
        <end position="83"/>
    </location>
</feature>
<comment type="subcellular location">
    <subcellularLocation>
        <location evidence="2">Nucleus</location>
    </subcellularLocation>
</comment>
<keyword evidence="5" id="KW-0479">Metal-binding</keyword>
<dbReference type="InterPro" id="IPR018957">
    <property type="entry name" value="Znf_C3HC4_RING-type"/>
</dbReference>
<dbReference type="InterPro" id="IPR001841">
    <property type="entry name" value="Znf_RING"/>
</dbReference>
<comment type="catalytic activity">
    <reaction evidence="1">
        <text>S-ubiquitinyl-[E2 ubiquitin-conjugating enzyme]-L-cysteine + [acceptor protein]-L-lysine = [E2 ubiquitin-conjugating enzyme]-L-cysteine + N(6)-ubiquitinyl-[acceptor protein]-L-lysine.</text>
        <dbReference type="EC" id="2.3.2.27"/>
    </reaction>
</comment>
<dbReference type="Gene3D" id="3.30.40.10">
    <property type="entry name" value="Zinc/RING finger domain, C3HC4 (zinc finger)"/>
    <property type="match status" value="1"/>
</dbReference>
<evidence type="ECO:0000256" key="1">
    <source>
        <dbReference type="ARBA" id="ARBA00000900"/>
    </source>
</evidence>
<dbReference type="Proteomes" id="UP001642540">
    <property type="component" value="Unassembled WGS sequence"/>
</dbReference>
<dbReference type="CDD" id="cd16550">
    <property type="entry name" value="RING-HC_RNF168"/>
    <property type="match status" value="1"/>
</dbReference>
<evidence type="ECO:0000256" key="12">
    <source>
        <dbReference type="SAM" id="Coils"/>
    </source>
</evidence>
<dbReference type="InterPro" id="IPR013083">
    <property type="entry name" value="Znf_RING/FYVE/PHD"/>
</dbReference>
<organism evidence="15 16">
    <name type="scientific">Orchesella dallaii</name>
    <dbReference type="NCBI Taxonomy" id="48710"/>
    <lineage>
        <taxon>Eukaryota</taxon>
        <taxon>Metazoa</taxon>
        <taxon>Ecdysozoa</taxon>
        <taxon>Arthropoda</taxon>
        <taxon>Hexapoda</taxon>
        <taxon>Collembola</taxon>
        <taxon>Entomobryomorpha</taxon>
        <taxon>Entomobryoidea</taxon>
        <taxon>Orchesellidae</taxon>
        <taxon>Orchesellinae</taxon>
        <taxon>Orchesella</taxon>
    </lineage>
</organism>
<evidence type="ECO:0000256" key="6">
    <source>
        <dbReference type="ARBA" id="ARBA00022763"/>
    </source>
</evidence>
<name>A0ABP1QY56_9HEXA</name>
<sequence length="544" mass="61532">MIKKMDKKPEGRSRKESKQTRKEPGHGIELAKKPGKLTRQDVTCPICWSILFEPTTLPCKHSLCIKCFKQHVQETSICCPCCRRRLSIWSRGASKAQKLLDEPLWNRIQSEFPKLVAARYDGLDSQDILEGDLPPLFGEQAEGNETENGNVVRIIRDGIISNGQGELYAEMQKILEEHEKELANKRQLEEAASAELIRQIQLQDENERKQRVIDSSLEEEDFLFAKRLQNKLRREEQRLRISSMPSRSSTRVKRPVRRSLTFTGELTGSENSFGNRSYVLETPTDSSFSEENSSTYSTPQLTLKKRKKAPSCTVTSEEVQDPSAIVDVDTTGTGPTGESLEKVETFCEEIVEPAPAAPNQKFADLFNEIYNSLGFSNGQETEINPDSTSLQDEEFNPVDISAIYPLSAWIDEEESVNHEMTDVVSSSPVPPTPDKYFDSLSNDPMSIQLIWEDSNNVSLHEGSDEMIIGEAEYQFMLLEQEALQARRQRAEQEASDRAFARSLSTKIRLGLSSPKSQEDSYRLRRSRSRKEQTGISTAEGDDCN</sequence>
<dbReference type="CDD" id="cd22249">
    <property type="entry name" value="UDM1_RNF168_RNF169-like"/>
    <property type="match status" value="1"/>
</dbReference>
<dbReference type="PANTHER" id="PTHR23328:SF0">
    <property type="entry name" value="RING-TYPE DOMAIN-CONTAINING PROTEIN"/>
    <property type="match status" value="1"/>
</dbReference>
<evidence type="ECO:0000256" key="7">
    <source>
        <dbReference type="ARBA" id="ARBA00022771"/>
    </source>
</evidence>
<keyword evidence="12" id="KW-0175">Coiled coil</keyword>
<evidence type="ECO:0000313" key="16">
    <source>
        <dbReference type="Proteomes" id="UP001642540"/>
    </source>
</evidence>
<feature type="region of interest" description="Disordered" evidence="13">
    <location>
        <begin position="509"/>
        <end position="544"/>
    </location>
</feature>
<dbReference type="InterPro" id="IPR051657">
    <property type="entry name" value="RNF168/RNF169_E3_ubiq-ligase"/>
</dbReference>
<evidence type="ECO:0000256" key="4">
    <source>
        <dbReference type="ARBA" id="ARBA00022679"/>
    </source>
</evidence>
<evidence type="ECO:0000256" key="3">
    <source>
        <dbReference type="ARBA" id="ARBA00012483"/>
    </source>
</evidence>
<feature type="compositionally biased region" description="Basic and acidic residues" evidence="13">
    <location>
        <begin position="7"/>
        <end position="32"/>
    </location>
</feature>
<feature type="compositionally biased region" description="Low complexity" evidence="13">
    <location>
        <begin position="286"/>
        <end position="298"/>
    </location>
</feature>
<feature type="region of interest" description="Disordered" evidence="13">
    <location>
        <begin position="283"/>
        <end position="307"/>
    </location>
</feature>
<accession>A0ABP1QY56</accession>
<dbReference type="PANTHER" id="PTHR23328">
    <property type="entry name" value="RING-TYPE DOMAIN-CONTAINING PROTEIN"/>
    <property type="match status" value="1"/>
</dbReference>
<evidence type="ECO:0000256" key="11">
    <source>
        <dbReference type="PROSITE-ProRule" id="PRU00175"/>
    </source>
</evidence>
<dbReference type="Pfam" id="PF00097">
    <property type="entry name" value="zf-C3HC4"/>
    <property type="match status" value="1"/>
</dbReference>
<evidence type="ECO:0000256" key="2">
    <source>
        <dbReference type="ARBA" id="ARBA00004123"/>
    </source>
</evidence>
<dbReference type="PROSITE" id="PS50089">
    <property type="entry name" value="ZF_RING_2"/>
    <property type="match status" value="1"/>
</dbReference>
<evidence type="ECO:0000259" key="14">
    <source>
        <dbReference type="PROSITE" id="PS50089"/>
    </source>
</evidence>
<keyword evidence="6" id="KW-0227">DNA damage</keyword>
<gene>
    <name evidence="15" type="ORF">ODALV1_LOCUS16362</name>
</gene>
<keyword evidence="8" id="KW-0833">Ubl conjugation pathway</keyword>
<keyword evidence="4" id="KW-0808">Transferase</keyword>
<proteinExistence type="predicted"/>
<feature type="coiled-coil region" evidence="12">
    <location>
        <begin position="168"/>
        <end position="195"/>
    </location>
</feature>
<evidence type="ECO:0000313" key="15">
    <source>
        <dbReference type="EMBL" id="CAL8114206.1"/>
    </source>
</evidence>
<dbReference type="EC" id="2.3.2.27" evidence="3"/>